<dbReference type="EMBL" id="LNYS01000008">
    <property type="protein sequence ID" value="KTD50349.1"/>
    <property type="molecule type" value="Genomic_DNA"/>
</dbReference>
<proteinExistence type="predicted"/>
<organism evidence="1 2">
    <name type="scientific">Legionella quinlivanii</name>
    <dbReference type="NCBI Taxonomy" id="45073"/>
    <lineage>
        <taxon>Bacteria</taxon>
        <taxon>Pseudomonadati</taxon>
        <taxon>Pseudomonadota</taxon>
        <taxon>Gammaproteobacteria</taxon>
        <taxon>Legionellales</taxon>
        <taxon>Legionellaceae</taxon>
        <taxon>Legionella</taxon>
    </lineage>
</organism>
<name>A0A0W0XZX8_9GAMM</name>
<gene>
    <name evidence="1" type="ORF">Lqui_1674</name>
</gene>
<dbReference type="PATRIC" id="fig|45073.5.peg.1768"/>
<accession>A0A0W0XZX8</accession>
<reference evidence="1 2" key="1">
    <citation type="submission" date="2015-11" db="EMBL/GenBank/DDBJ databases">
        <title>Genomic analysis of 38 Legionella species identifies large and diverse effector repertoires.</title>
        <authorList>
            <person name="Burstein D."/>
            <person name="Amaro F."/>
            <person name="Zusman T."/>
            <person name="Lifshitz Z."/>
            <person name="Cohen O."/>
            <person name="Gilbert J.A."/>
            <person name="Pupko T."/>
            <person name="Shuman H.A."/>
            <person name="Segal G."/>
        </authorList>
    </citation>
    <scope>NUCLEOTIDE SEQUENCE [LARGE SCALE GENOMIC DNA]</scope>
    <source>
        <strain evidence="1 2">CDC#1442-AUS-E</strain>
    </source>
</reference>
<dbReference type="RefSeq" id="WP_058507769.1">
    <property type="nucleotide sequence ID" value="NZ_CAAAIK010000001.1"/>
</dbReference>
<evidence type="ECO:0000313" key="1">
    <source>
        <dbReference type="EMBL" id="KTD50349.1"/>
    </source>
</evidence>
<evidence type="ECO:0000313" key="2">
    <source>
        <dbReference type="Proteomes" id="UP000054618"/>
    </source>
</evidence>
<dbReference type="OrthoDB" id="1313316at2"/>
<sequence length="292" mass="34411">MLYIFIIKGLKTDLETEGNTPYQQFYQNLSSSEISKKYLYIFFLRTYLREYENLSKCRPDTEEAIIWIGQNHADYGLLVTPRFRDGSWANDNSEIRRFRKRYWSIGHILETGLVIPNKNDVFHFKTIEEYLKFFEHVLVRNTASTYQKRIATLYSQYVQASHSPEDILLLIPEFRYGGMSSKHEYRLDFCIIDIESNNKIGFELSPWSTHGQLTGTKNKTQASINAEASSNFQREMKKHKDYFKKYGIFSLIYTDNELADISTIFSDIEKYLQPQKVASHLQLHVLSEFFNS</sequence>
<comment type="caution">
    <text evidence="1">The sequence shown here is derived from an EMBL/GenBank/DDBJ whole genome shotgun (WGS) entry which is preliminary data.</text>
</comment>
<keyword evidence="2" id="KW-1185">Reference proteome</keyword>
<dbReference type="Proteomes" id="UP000054618">
    <property type="component" value="Unassembled WGS sequence"/>
</dbReference>
<protein>
    <submittedName>
        <fullName evidence="1">Uncharacterized protein</fullName>
    </submittedName>
</protein>
<dbReference type="AlphaFoldDB" id="A0A0W0XZX8"/>